<keyword evidence="2" id="KW-0732">Signal</keyword>
<evidence type="ECO:0000256" key="1">
    <source>
        <dbReference type="PROSITE-ProRule" id="PRU00473"/>
    </source>
</evidence>
<name>A0A428YCB9_KIBAR</name>
<dbReference type="Proteomes" id="UP000287547">
    <property type="component" value="Unassembled WGS sequence"/>
</dbReference>
<evidence type="ECO:0000259" key="3">
    <source>
        <dbReference type="PROSITE" id="PS51123"/>
    </source>
</evidence>
<sequence>MRPQNRSVLMNRGILTVSCLALAFALTACGEEHPPGPNPDEPKASGCELRNDRPLAIAVGARANVPRPELSKEVTELTERVVTEREQLTMIRIDGTPKIIFDEPPPPRGGSPTGDKKLVDDYLAVARKAFSDKTTAQVPQADVLRALSLAGDATARGGTIVLLDSGLQTVDPVNFTTDGFLLSDPAEVVGHLKNAERNLLPDLAGRTVVLSGFAKVASPQPTLDDDLSRRVRAIWRAIAEAAGACVNEEPLSTTDDSAKNVPPVALVPLPAPPPPKPSCEPFVLTERQVSFIPDTAQFRQPDAARAAVQPLVEAMRDGRQRVELVGSTASSGSVAGRQALSEQRAAAVKTMLVELGADSNRITTRGVGSSGPDHVPDVGPRGELLPGPAALNRKVVVNVSCPGRG</sequence>
<dbReference type="AlphaFoldDB" id="A0A428YCB9"/>
<dbReference type="GO" id="GO:0016020">
    <property type="term" value="C:membrane"/>
    <property type="evidence" value="ECO:0007669"/>
    <property type="project" value="UniProtKB-UniRule"/>
</dbReference>
<keyword evidence="1" id="KW-0472">Membrane</keyword>
<comment type="caution">
    <text evidence="4">The sequence shown here is derived from an EMBL/GenBank/DDBJ whole genome shotgun (WGS) entry which is preliminary data.</text>
</comment>
<accession>A0A428YCB9</accession>
<dbReference type="PROSITE" id="PS51257">
    <property type="entry name" value="PROKAR_LIPOPROTEIN"/>
    <property type="match status" value="1"/>
</dbReference>
<dbReference type="InterPro" id="IPR036737">
    <property type="entry name" value="OmpA-like_sf"/>
</dbReference>
<dbReference type="InterPro" id="IPR006665">
    <property type="entry name" value="OmpA-like"/>
</dbReference>
<proteinExistence type="predicted"/>
<reference evidence="4 5" key="1">
    <citation type="submission" date="2018-05" db="EMBL/GenBank/DDBJ databases">
        <title>Evolution of GPA BGCs.</title>
        <authorList>
            <person name="Waglechner N."/>
            <person name="Wright G.D."/>
        </authorList>
    </citation>
    <scope>NUCLEOTIDE SEQUENCE [LARGE SCALE GENOMIC DNA]</scope>
    <source>
        <strain evidence="4 5">A82846</strain>
    </source>
</reference>
<gene>
    <name evidence="4" type="ORF">DMH04_49620</name>
</gene>
<feature type="domain" description="OmpA-like" evidence="3">
    <location>
        <begin position="278"/>
        <end position="403"/>
    </location>
</feature>
<feature type="chain" id="PRO_5019336799" description="OmpA-like domain-containing protein" evidence="2">
    <location>
        <begin position="31"/>
        <end position="405"/>
    </location>
</feature>
<evidence type="ECO:0000313" key="5">
    <source>
        <dbReference type="Proteomes" id="UP000287547"/>
    </source>
</evidence>
<feature type="signal peptide" evidence="2">
    <location>
        <begin position="1"/>
        <end position="30"/>
    </location>
</feature>
<evidence type="ECO:0000313" key="4">
    <source>
        <dbReference type="EMBL" id="RSM65237.1"/>
    </source>
</evidence>
<dbReference type="Pfam" id="PF00691">
    <property type="entry name" value="OmpA"/>
    <property type="match status" value="1"/>
</dbReference>
<dbReference type="EMBL" id="QHKI01000087">
    <property type="protein sequence ID" value="RSM65237.1"/>
    <property type="molecule type" value="Genomic_DNA"/>
</dbReference>
<evidence type="ECO:0000256" key="2">
    <source>
        <dbReference type="SAM" id="SignalP"/>
    </source>
</evidence>
<protein>
    <recommendedName>
        <fullName evidence="3">OmpA-like domain-containing protein</fullName>
    </recommendedName>
</protein>
<organism evidence="4 5">
    <name type="scientific">Kibdelosporangium aridum</name>
    <dbReference type="NCBI Taxonomy" id="2030"/>
    <lineage>
        <taxon>Bacteria</taxon>
        <taxon>Bacillati</taxon>
        <taxon>Actinomycetota</taxon>
        <taxon>Actinomycetes</taxon>
        <taxon>Pseudonocardiales</taxon>
        <taxon>Pseudonocardiaceae</taxon>
        <taxon>Kibdelosporangium</taxon>
    </lineage>
</organism>
<dbReference type="Gene3D" id="3.30.1330.60">
    <property type="entry name" value="OmpA-like domain"/>
    <property type="match status" value="1"/>
</dbReference>
<dbReference type="PROSITE" id="PS51123">
    <property type="entry name" value="OMPA_2"/>
    <property type="match status" value="1"/>
</dbReference>
<dbReference type="OrthoDB" id="3254756at2"/>
<dbReference type="SUPFAM" id="SSF103088">
    <property type="entry name" value="OmpA-like"/>
    <property type="match status" value="1"/>
</dbReference>